<dbReference type="AlphaFoldDB" id="A0A6J6ISX6"/>
<accession>A0A6J6ISX6</accession>
<feature type="transmembrane region" description="Helical" evidence="1">
    <location>
        <begin position="119"/>
        <end position="139"/>
    </location>
</feature>
<protein>
    <submittedName>
        <fullName evidence="2">Unannotated protein</fullName>
    </submittedName>
</protein>
<feature type="transmembrane region" description="Helical" evidence="1">
    <location>
        <begin position="151"/>
        <end position="171"/>
    </location>
</feature>
<dbReference type="EMBL" id="CAEZVJ010000046">
    <property type="protein sequence ID" value="CAB4627249.1"/>
    <property type="molecule type" value="Genomic_DNA"/>
</dbReference>
<gene>
    <name evidence="2" type="ORF">UFOPK1961_00540</name>
</gene>
<reference evidence="2" key="1">
    <citation type="submission" date="2020-05" db="EMBL/GenBank/DDBJ databases">
        <authorList>
            <person name="Chiriac C."/>
            <person name="Salcher M."/>
            <person name="Ghai R."/>
            <person name="Kavagutti S V."/>
        </authorList>
    </citation>
    <scope>NUCLEOTIDE SEQUENCE</scope>
</reference>
<name>A0A6J6ISX6_9ZZZZ</name>
<sequence>MANRSFKTGGILAGAGCLFGLAPLVISLAAAAVGSDIGNVLHWYTFFTAPLGAVVVIVGLIIAIVGASKSTPADFAKSVALPPLPASLARSVKRAYAIGFGVVLVSCVMRVTLFQPDSGILTIFDMVPAFFAGWLVYLARKSDDGLQFLRLVQSQMIVSIAGCVAGLWPIITMDSSLSLLEYEDIDSFGVVGTLITGLIPALASLASLIFAGVARARYRRGIAKG</sequence>
<feature type="transmembrane region" description="Helical" evidence="1">
    <location>
        <begin position="41"/>
        <end position="67"/>
    </location>
</feature>
<keyword evidence="1" id="KW-0812">Transmembrane</keyword>
<organism evidence="2">
    <name type="scientific">freshwater metagenome</name>
    <dbReference type="NCBI Taxonomy" id="449393"/>
    <lineage>
        <taxon>unclassified sequences</taxon>
        <taxon>metagenomes</taxon>
        <taxon>ecological metagenomes</taxon>
    </lineage>
</organism>
<feature type="transmembrane region" description="Helical" evidence="1">
    <location>
        <begin position="95"/>
        <end position="113"/>
    </location>
</feature>
<feature type="transmembrane region" description="Helical" evidence="1">
    <location>
        <begin position="191"/>
        <end position="214"/>
    </location>
</feature>
<evidence type="ECO:0000313" key="2">
    <source>
        <dbReference type="EMBL" id="CAB4627249.1"/>
    </source>
</evidence>
<evidence type="ECO:0000256" key="1">
    <source>
        <dbReference type="SAM" id="Phobius"/>
    </source>
</evidence>
<proteinExistence type="predicted"/>
<keyword evidence="1" id="KW-1133">Transmembrane helix</keyword>
<keyword evidence="1" id="KW-0472">Membrane</keyword>